<dbReference type="RefSeq" id="WP_173080513.1">
    <property type="nucleotide sequence ID" value="NZ_BLTE01000001.1"/>
</dbReference>
<dbReference type="Pfam" id="PF07676">
    <property type="entry name" value="PD40"/>
    <property type="match status" value="3"/>
</dbReference>
<evidence type="ECO:0000313" key="3">
    <source>
        <dbReference type="EMBL" id="GFK92427.1"/>
    </source>
</evidence>
<evidence type="ECO:0000256" key="1">
    <source>
        <dbReference type="ARBA" id="ARBA00009820"/>
    </source>
</evidence>
<accession>A0A6V8LS40</accession>
<name>A0A6V8LS40_9BACT</name>
<dbReference type="PANTHER" id="PTHR36842">
    <property type="entry name" value="PROTEIN TOLB HOMOLOG"/>
    <property type="match status" value="1"/>
</dbReference>
<dbReference type="InterPro" id="IPR011659">
    <property type="entry name" value="WD40"/>
</dbReference>
<dbReference type="SUPFAM" id="SSF52964">
    <property type="entry name" value="TolB, N-terminal domain"/>
    <property type="match status" value="1"/>
</dbReference>
<dbReference type="SUPFAM" id="SSF69304">
    <property type="entry name" value="Tricorn protease N-terminal domain"/>
    <property type="match status" value="1"/>
</dbReference>
<feature type="chain" id="PRO_5029012427" evidence="2">
    <location>
        <begin position="27"/>
        <end position="440"/>
    </location>
</feature>
<dbReference type="Gene3D" id="3.40.50.10070">
    <property type="entry name" value="TolB, N-terminal domain"/>
    <property type="match status" value="1"/>
</dbReference>
<dbReference type="Gene3D" id="2.120.10.30">
    <property type="entry name" value="TolB, C-terminal domain"/>
    <property type="match status" value="2"/>
</dbReference>
<feature type="signal peptide" evidence="2">
    <location>
        <begin position="1"/>
        <end position="26"/>
    </location>
</feature>
<organism evidence="3 4">
    <name type="scientific">Fundidesulfovibrio magnetotacticus</name>
    <dbReference type="NCBI Taxonomy" id="2730080"/>
    <lineage>
        <taxon>Bacteria</taxon>
        <taxon>Pseudomonadati</taxon>
        <taxon>Thermodesulfobacteriota</taxon>
        <taxon>Desulfovibrionia</taxon>
        <taxon>Desulfovibrionales</taxon>
        <taxon>Desulfovibrionaceae</taxon>
        <taxon>Fundidesulfovibrio</taxon>
    </lineage>
</organism>
<dbReference type="EMBL" id="BLTE01000001">
    <property type="protein sequence ID" value="GFK92427.1"/>
    <property type="molecule type" value="Genomic_DNA"/>
</dbReference>
<protein>
    <submittedName>
        <fullName evidence="3">Protein TolB</fullName>
    </submittedName>
</protein>
<reference evidence="3 4" key="1">
    <citation type="submission" date="2020-04" db="EMBL/GenBank/DDBJ databases">
        <authorList>
            <consortium name="Desulfovibrio sp. FSS-1 genome sequencing consortium"/>
            <person name="Shimoshige H."/>
            <person name="Kobayashi H."/>
            <person name="Maekawa T."/>
        </authorList>
    </citation>
    <scope>NUCLEOTIDE SEQUENCE [LARGE SCALE GENOMIC DNA]</scope>
    <source>
        <strain evidence="3 4">SIID29052-01</strain>
    </source>
</reference>
<keyword evidence="2" id="KW-0732">Signal</keyword>
<sequence>MVRNRAFLACALATLLSLAMAADALAQDTLAIEIQGPGQARMNIVQSKPFGDGNLPSDAQYLNELIRKNLAFMPFLKIMSDSDILGGATLSGPKADQIDFKPFTLAKVDLVVTSVWKPGKGLGDVELRAYEVFSQKMLLGKAYAGVTRDQLPEVADRFCMELMALLTGQGSIFKSKLAFVKPSGKGKDIWMVGAMGRELAQVTRYGDLGMAISPAWSWDGGRICFTLIGSTSHYLGIWSGGKANVFTLPSSTVISPHFMPNGTVAVALNIRHNTDIYTLDSSYKQTASTLVADSSIDVSPSFDQSGNLMAFVSDRLGNPNVFVKDLASGSVRRASKAGYNTNPAMSPDGKYVAYSKQAGGGHRIFVYELATDTEKQCSFGPGSDENPTFAPDSFFIAFSSSRAGGKKLYLTTRNGDGAVQIPTGEGDAIMPAFSPVAPKE</sequence>
<keyword evidence="4" id="KW-1185">Reference proteome</keyword>
<comment type="similarity">
    <text evidence="1">Belongs to the TolB family.</text>
</comment>
<dbReference type="InterPro" id="IPR011042">
    <property type="entry name" value="6-blade_b-propeller_TolB-like"/>
</dbReference>
<dbReference type="AlphaFoldDB" id="A0A6V8LS40"/>
<evidence type="ECO:0000313" key="4">
    <source>
        <dbReference type="Proteomes" id="UP000494245"/>
    </source>
</evidence>
<proteinExistence type="inferred from homology"/>
<gene>
    <name evidence="3" type="primary">tolB_1</name>
    <name evidence="3" type="ORF">NNJEOMEG_00252</name>
</gene>
<comment type="caution">
    <text evidence="3">The sequence shown here is derived from an EMBL/GenBank/DDBJ whole genome shotgun (WGS) entry which is preliminary data.</text>
</comment>
<reference evidence="3 4" key="2">
    <citation type="submission" date="2020-05" db="EMBL/GenBank/DDBJ databases">
        <title>Draft genome sequence of Desulfovibrio sp. strainFSS-1.</title>
        <authorList>
            <person name="Shimoshige H."/>
            <person name="Kobayashi H."/>
            <person name="Maekawa T."/>
        </authorList>
    </citation>
    <scope>NUCLEOTIDE SEQUENCE [LARGE SCALE GENOMIC DNA]</scope>
    <source>
        <strain evidence="3 4">SIID29052-01</strain>
    </source>
</reference>
<dbReference type="Proteomes" id="UP000494245">
    <property type="component" value="Unassembled WGS sequence"/>
</dbReference>
<evidence type="ECO:0000256" key="2">
    <source>
        <dbReference type="SAM" id="SignalP"/>
    </source>
</evidence>